<protein>
    <recommendedName>
        <fullName evidence="1">HTH-like domain-containing protein</fullName>
    </recommendedName>
</protein>
<dbReference type="EMBL" id="LO017727">
    <property type="protein sequence ID" value="CRH06536.1"/>
    <property type="molecule type" value="Genomic_DNA"/>
</dbReference>
<evidence type="ECO:0000313" key="2">
    <source>
        <dbReference type="EMBL" id="CRH06536.1"/>
    </source>
</evidence>
<accession>A0A1S7LL98</accession>
<proteinExistence type="predicted"/>
<dbReference type="PANTHER" id="PTHR46889">
    <property type="entry name" value="TRANSPOSASE INSF FOR INSERTION SEQUENCE IS3B-RELATED"/>
    <property type="match status" value="1"/>
</dbReference>
<dbReference type="InterPro" id="IPR025948">
    <property type="entry name" value="HTH-like_dom"/>
</dbReference>
<dbReference type="InterPro" id="IPR050900">
    <property type="entry name" value="Transposase_IS3/IS150/IS904"/>
</dbReference>
<dbReference type="AlphaFoldDB" id="A0A1S7LL98"/>
<organism evidence="2">
    <name type="scientific">Magnetococcus massalia (strain MO-1)</name>
    <dbReference type="NCBI Taxonomy" id="451514"/>
    <lineage>
        <taxon>Bacteria</taxon>
        <taxon>Pseudomonadati</taxon>
        <taxon>Pseudomonadota</taxon>
        <taxon>Magnetococcia</taxon>
        <taxon>Magnetococcales</taxon>
        <taxon>Magnetococcaceae</taxon>
        <taxon>Magnetococcus</taxon>
    </lineage>
</organism>
<sequence>MCRVLEISKSGFYDWLNRPLSLKAQEDEQLKIAIRAAHKRGRGVYGPKRLQEELAAEGYVVGRDRIDRLRKEMGIQCKQKKKFKVTTNSNHLLPVAENLLNQDFTTTTPNH</sequence>
<feature type="domain" description="HTH-like" evidence="1">
    <location>
        <begin position="26"/>
        <end position="83"/>
    </location>
</feature>
<reference evidence="2" key="1">
    <citation type="submission" date="2015-04" db="EMBL/GenBank/DDBJ databases">
        <authorList>
            <person name="Syromyatnikov M.Y."/>
            <person name="Popov V.N."/>
        </authorList>
    </citation>
    <scope>NUCLEOTIDE SEQUENCE</scope>
    <source>
        <strain evidence="2">MO-1</strain>
    </source>
</reference>
<dbReference type="Pfam" id="PF13276">
    <property type="entry name" value="HTH_21"/>
    <property type="match status" value="1"/>
</dbReference>
<gene>
    <name evidence="2" type="ORF">MAGMO_2377</name>
</gene>
<name>A0A1S7LL98_MAGMO</name>
<evidence type="ECO:0000259" key="1">
    <source>
        <dbReference type="Pfam" id="PF13276"/>
    </source>
</evidence>
<dbReference type="PANTHER" id="PTHR46889:SF4">
    <property type="entry name" value="TRANSPOSASE INSO FOR INSERTION SEQUENCE ELEMENT IS911B-RELATED"/>
    <property type="match status" value="1"/>
</dbReference>